<dbReference type="AlphaFoldDB" id="A0A8T5UPE6"/>
<organism evidence="2 3">
    <name type="scientific">Methanobacterium spitsbergense</name>
    <dbReference type="NCBI Taxonomy" id="2874285"/>
    <lineage>
        <taxon>Archaea</taxon>
        <taxon>Methanobacteriati</taxon>
        <taxon>Methanobacteriota</taxon>
        <taxon>Methanomada group</taxon>
        <taxon>Methanobacteria</taxon>
        <taxon>Methanobacteriales</taxon>
        <taxon>Methanobacteriaceae</taxon>
        <taxon>Methanobacterium</taxon>
    </lineage>
</organism>
<dbReference type="EMBL" id="JAIOUQ010000007">
    <property type="protein sequence ID" value="MBZ2165658.1"/>
    <property type="molecule type" value="Genomic_DNA"/>
</dbReference>
<name>A0A8T5UPE6_9EURY</name>
<feature type="transmembrane region" description="Helical" evidence="1">
    <location>
        <begin position="34"/>
        <end position="52"/>
    </location>
</feature>
<protein>
    <submittedName>
        <fullName evidence="2">Uncharacterized protein</fullName>
    </submittedName>
</protein>
<keyword evidence="1" id="KW-0812">Transmembrane</keyword>
<proteinExistence type="predicted"/>
<comment type="caution">
    <text evidence="2">The sequence shown here is derived from an EMBL/GenBank/DDBJ whole genome shotgun (WGS) entry which is preliminary data.</text>
</comment>
<sequence length="55" mass="6144">MNRSMNNTILGVCYIIVALLIVVVKYAIPQFFDILIWLVAIGLAATGVYMIMKKP</sequence>
<keyword evidence="1" id="KW-0472">Membrane</keyword>
<keyword evidence="1" id="KW-1133">Transmembrane helix</keyword>
<accession>A0A8T5UPE6</accession>
<reference evidence="3" key="1">
    <citation type="journal article" date="2022" name="Microbiol. Resour. Announc.">
        <title>Draft Genome Sequence of a Methanogenic Archaeon from West Spitsbergen Permafrost.</title>
        <authorList>
            <person name="Trubitsyn V."/>
            <person name="Rivkina E."/>
            <person name="Shcherbakova V."/>
        </authorList>
    </citation>
    <scope>NUCLEOTIDE SEQUENCE [LARGE SCALE GENOMIC DNA]</scope>
    <source>
        <strain evidence="3">VT</strain>
    </source>
</reference>
<keyword evidence="3" id="KW-1185">Reference proteome</keyword>
<feature type="transmembrane region" description="Helical" evidence="1">
    <location>
        <begin position="7"/>
        <end position="28"/>
    </location>
</feature>
<evidence type="ECO:0000313" key="3">
    <source>
        <dbReference type="Proteomes" id="UP000825933"/>
    </source>
</evidence>
<gene>
    <name evidence="2" type="ORF">K8N75_06350</name>
</gene>
<evidence type="ECO:0000256" key="1">
    <source>
        <dbReference type="SAM" id="Phobius"/>
    </source>
</evidence>
<dbReference type="Proteomes" id="UP000825933">
    <property type="component" value="Unassembled WGS sequence"/>
</dbReference>
<evidence type="ECO:0000313" key="2">
    <source>
        <dbReference type="EMBL" id="MBZ2165658.1"/>
    </source>
</evidence>
<dbReference type="RefSeq" id="WP_223791259.1">
    <property type="nucleotide sequence ID" value="NZ_JAIOUQ010000007.1"/>
</dbReference>